<dbReference type="RefSeq" id="WP_211926098.1">
    <property type="nucleotide sequence ID" value="NZ_JAGQFT020000001.1"/>
</dbReference>
<dbReference type="InterPro" id="IPR006439">
    <property type="entry name" value="HAD-SF_hydro_IA"/>
</dbReference>
<comment type="subunit">
    <text evidence="4">Monomer.</text>
</comment>
<evidence type="ECO:0000256" key="3">
    <source>
        <dbReference type="ARBA" id="ARBA00023167"/>
    </source>
</evidence>
<dbReference type="GO" id="GO:0000287">
    <property type="term" value="F:magnesium ion binding"/>
    <property type="evidence" value="ECO:0007669"/>
    <property type="project" value="UniProtKB-UniRule"/>
</dbReference>
<comment type="cofactor">
    <cofactor evidence="4">
        <name>Mg(2+)</name>
        <dbReference type="ChEBI" id="CHEBI:18420"/>
    </cofactor>
    <text evidence="4">Binds 1 Mg(2+) ion per subunit.</text>
</comment>
<dbReference type="GO" id="GO:0043716">
    <property type="term" value="F:2-hydroxy-3-keto-5-methylthiopentenyl-1-phosphate phosphatase activity"/>
    <property type="evidence" value="ECO:0007669"/>
    <property type="project" value="UniProtKB-UniRule"/>
</dbReference>
<dbReference type="Gene3D" id="1.10.720.60">
    <property type="match status" value="1"/>
</dbReference>
<dbReference type="AlphaFoldDB" id="A0A8J7VS74"/>
<dbReference type="GO" id="GO:0043874">
    <property type="term" value="F:acireductone synthase activity"/>
    <property type="evidence" value="ECO:0007669"/>
    <property type="project" value="UniProtKB-EC"/>
</dbReference>
<evidence type="ECO:0000313" key="6">
    <source>
        <dbReference type="EMBL" id="MBS7455878.1"/>
    </source>
</evidence>
<dbReference type="InterPro" id="IPR023214">
    <property type="entry name" value="HAD_sf"/>
</dbReference>
<dbReference type="Pfam" id="PF00702">
    <property type="entry name" value="Hydrolase"/>
    <property type="match status" value="1"/>
</dbReference>
<comment type="similarity">
    <text evidence="4">Belongs to the HAD-like hydrolase superfamily. MasA/MtnC family.</text>
</comment>
<dbReference type="PANTHER" id="PTHR20371">
    <property type="entry name" value="ENOLASE-PHOSPHATASE E1"/>
    <property type="match status" value="1"/>
</dbReference>
<reference evidence="5" key="2">
    <citation type="submission" date="2021-04" db="EMBL/GenBank/DDBJ databases">
        <authorList>
            <person name="Karlyshev A.V."/>
        </authorList>
    </citation>
    <scope>NUCLEOTIDE SEQUENCE</scope>
    <source>
        <strain evidence="5">LMG 29479</strain>
    </source>
</reference>
<proteinExistence type="inferred from homology"/>
<dbReference type="Gene3D" id="3.40.50.1000">
    <property type="entry name" value="HAD superfamily/HAD-like"/>
    <property type="match status" value="1"/>
</dbReference>
<comment type="pathway">
    <text evidence="4">Amino-acid biosynthesis; L-methionine biosynthesis via salvage pathway; L-methionine from S-methyl-5-thio-alpha-D-ribose 1-phosphate: step 4/6.</text>
</comment>
<dbReference type="EMBL" id="JAGQFT020000001">
    <property type="protein sequence ID" value="MBS7455878.1"/>
    <property type="molecule type" value="Genomic_DNA"/>
</dbReference>
<dbReference type="PRINTS" id="PR00413">
    <property type="entry name" value="HADHALOGNASE"/>
</dbReference>
<dbReference type="InterPro" id="IPR023943">
    <property type="entry name" value="Enolase-ppase_E1"/>
</dbReference>
<comment type="caution">
    <text evidence="5">The sequence shown here is derived from an EMBL/GenBank/DDBJ whole genome shotgun (WGS) entry which is preliminary data.</text>
</comment>
<dbReference type="GO" id="GO:0043715">
    <property type="term" value="F:2,3-diketo-5-methylthiopentyl-1-phosphate enolase activity"/>
    <property type="evidence" value="ECO:0007669"/>
    <property type="project" value="UniProtKB-UniRule"/>
</dbReference>
<accession>A0A8J7VS74</accession>
<dbReference type="SUPFAM" id="SSF56784">
    <property type="entry name" value="HAD-like"/>
    <property type="match status" value="1"/>
</dbReference>
<reference evidence="6 7" key="1">
    <citation type="journal article" date="2021" name="Microbiol. Resour. Announc.">
        <title>Draft Genome Sequence of Coralloluteibacterium stylophorae LMG 29479T.</title>
        <authorList>
            <person name="Karlyshev A.V."/>
            <person name="Kudryashova E.B."/>
            <person name="Ariskina E.V."/>
            <person name="Conroy A.P."/>
            <person name="Abidueva E.Y."/>
        </authorList>
    </citation>
    <scope>NUCLEOTIDE SEQUENCE [LARGE SCALE GENOMIC DNA]</scope>
    <source>
        <strain evidence="6 7">LMG 29479</strain>
    </source>
</reference>
<evidence type="ECO:0000313" key="5">
    <source>
        <dbReference type="EMBL" id="MBR0562152.1"/>
    </source>
</evidence>
<comment type="pathway">
    <text evidence="4">Amino-acid biosynthesis; L-methionine biosynthesis via salvage pathway; L-methionine from S-methyl-5-thio-alpha-D-ribose 1-phosphate: step 3/6.</text>
</comment>
<comment type="function">
    <text evidence="4">Bifunctional enzyme that catalyzes the enolization of 2,3-diketo-5-methylthiopentyl-1-phosphate (DK-MTP-1-P) into the intermediate 2-hydroxy-3-keto-5-methylthiopentenyl-1-phosphate (HK-MTPenyl-1-P), which is then dephosphorylated to form the acireductone 1,2-dihydroxy-3-keto-5-methylthiopentene (DHK-MTPene).</text>
</comment>
<dbReference type="InterPro" id="IPR036412">
    <property type="entry name" value="HAD-like_sf"/>
</dbReference>
<dbReference type="NCBIfam" id="TIGR01691">
    <property type="entry name" value="enolase-ppase"/>
    <property type="match status" value="1"/>
</dbReference>
<dbReference type="HAMAP" id="MF_01681">
    <property type="entry name" value="Salvage_MtnC"/>
    <property type="match status" value="1"/>
</dbReference>
<dbReference type="EMBL" id="JAGQFT010000036">
    <property type="protein sequence ID" value="MBR0562152.1"/>
    <property type="molecule type" value="Genomic_DNA"/>
</dbReference>
<evidence type="ECO:0000256" key="1">
    <source>
        <dbReference type="ARBA" id="ARBA00022605"/>
    </source>
</evidence>
<dbReference type="GO" id="GO:0019509">
    <property type="term" value="P:L-methionine salvage from methylthioadenosine"/>
    <property type="evidence" value="ECO:0007669"/>
    <property type="project" value="UniProtKB-UniRule"/>
</dbReference>
<protein>
    <recommendedName>
        <fullName evidence="4">Enolase-phosphatase E1</fullName>
        <ecNumber evidence="4">3.1.3.77</ecNumber>
    </recommendedName>
    <alternativeName>
        <fullName evidence="4">2,3-diketo-5-methylthio-1-phosphopentane phosphatase</fullName>
    </alternativeName>
</protein>
<evidence type="ECO:0000313" key="7">
    <source>
        <dbReference type="Proteomes" id="UP000675747"/>
    </source>
</evidence>
<dbReference type="CDD" id="cd01629">
    <property type="entry name" value="HAD_EP"/>
    <property type="match status" value="1"/>
</dbReference>
<organism evidence="5">
    <name type="scientific">Coralloluteibacterium stylophorae</name>
    <dbReference type="NCBI Taxonomy" id="1776034"/>
    <lineage>
        <taxon>Bacteria</taxon>
        <taxon>Pseudomonadati</taxon>
        <taxon>Pseudomonadota</taxon>
        <taxon>Gammaproteobacteria</taxon>
        <taxon>Lysobacterales</taxon>
        <taxon>Lysobacteraceae</taxon>
        <taxon>Coralloluteibacterium</taxon>
    </lineage>
</organism>
<dbReference type="PANTHER" id="PTHR20371:SF1">
    <property type="entry name" value="ENOLASE-PHOSPHATASE E1"/>
    <property type="match status" value="1"/>
</dbReference>
<evidence type="ECO:0000256" key="2">
    <source>
        <dbReference type="ARBA" id="ARBA00022801"/>
    </source>
</evidence>
<dbReference type="Proteomes" id="UP000675747">
    <property type="component" value="Unassembled WGS sequence"/>
</dbReference>
<dbReference type="SFLD" id="SFLDF00044">
    <property type="entry name" value="enolase-phosphatase"/>
    <property type="match status" value="1"/>
</dbReference>
<keyword evidence="2 4" id="KW-0378">Hydrolase</keyword>
<dbReference type="SFLD" id="SFLDG01129">
    <property type="entry name" value="C1.5:_HAD__Beta-PGM__Phosphata"/>
    <property type="match status" value="1"/>
</dbReference>
<gene>
    <name evidence="4 5" type="primary">mtnC</name>
    <name evidence="6" type="ORF">KB893_001865</name>
    <name evidence="5" type="ORF">KB893_06435</name>
</gene>
<dbReference type="UniPathway" id="UPA00904">
    <property type="reaction ID" value="UER00876"/>
</dbReference>
<dbReference type="SFLD" id="SFLDG01133">
    <property type="entry name" value="C1.5.4:_Enolase-phosphatase_Li"/>
    <property type="match status" value="1"/>
</dbReference>
<dbReference type="SFLD" id="SFLDS00003">
    <property type="entry name" value="Haloacid_Dehalogenase"/>
    <property type="match status" value="1"/>
</dbReference>
<name>A0A8J7VS74_9GAMM</name>
<keyword evidence="4" id="KW-0479">Metal-binding</keyword>
<evidence type="ECO:0000256" key="4">
    <source>
        <dbReference type="HAMAP-Rule" id="MF_01681"/>
    </source>
</evidence>
<keyword evidence="4" id="KW-0460">Magnesium</keyword>
<comment type="catalytic activity">
    <reaction evidence="4">
        <text>5-methylsulfanyl-2,3-dioxopentyl phosphate + H2O = 1,2-dihydroxy-5-(methylsulfanyl)pent-1-en-3-one + phosphate</text>
        <dbReference type="Rhea" id="RHEA:21700"/>
        <dbReference type="ChEBI" id="CHEBI:15377"/>
        <dbReference type="ChEBI" id="CHEBI:43474"/>
        <dbReference type="ChEBI" id="CHEBI:49252"/>
        <dbReference type="ChEBI" id="CHEBI:58828"/>
        <dbReference type="EC" id="3.1.3.77"/>
    </reaction>
</comment>
<dbReference type="EC" id="3.1.3.77" evidence="4"/>
<sequence length="242" mass="25981">MTTATGKRSILVDVEGTIGSISFVRDTLFPYARQALPAFVRARGGEPEVRALLDSVAAEIGTTSDGTIIETLQGWIDADSKHTALKALQGLIWRDGYASGAYVAHLYDDAVAKLREWHDAGHPIHVYSSGSVEAQRQFFAHTAAGDLTGIVSGHFDTGVGAKREVASYRAILAELGVHGEAVTFVSDVVEELDAAREAGMATVLVDRREDYPEPREGTATHGHARVESFIEIDPNVVEPDPA</sequence>
<keyword evidence="7" id="KW-1185">Reference proteome</keyword>
<keyword evidence="1 4" id="KW-0028">Amino-acid biosynthesis</keyword>
<keyword evidence="3 4" id="KW-0486">Methionine biosynthesis</keyword>